<dbReference type="InterPro" id="IPR022385">
    <property type="entry name" value="Rhs_assc_core"/>
</dbReference>
<feature type="transmembrane region" description="Helical" evidence="1">
    <location>
        <begin position="3126"/>
        <end position="3146"/>
    </location>
</feature>
<feature type="transmembrane region" description="Helical" evidence="1">
    <location>
        <begin position="2947"/>
        <end position="2965"/>
    </location>
</feature>
<dbReference type="Proteomes" id="UP000663866">
    <property type="component" value="Unassembled WGS sequence"/>
</dbReference>
<feature type="transmembrane region" description="Helical" evidence="1">
    <location>
        <begin position="2986"/>
        <end position="3011"/>
    </location>
</feature>
<evidence type="ECO:0000313" key="3">
    <source>
        <dbReference type="EMBL" id="CAF2044376.1"/>
    </source>
</evidence>
<protein>
    <recommendedName>
        <fullName evidence="2">DUF6443 domain-containing protein</fullName>
    </recommendedName>
</protein>
<evidence type="ECO:0000256" key="1">
    <source>
        <dbReference type="SAM" id="Phobius"/>
    </source>
</evidence>
<sequence length="3481" mass="400864">MQQTTTTYNTSTTFSAEQCLSFELNQIDAWTNLLQKFNIQESRSIWITQSNDYQLALRCEDGLRLFQYSQRYNEWQQLMLFENFCDKNGFNKACYSLQWWKMPRLNKEVLIYRKQSGFSFAEYDATTKILQELAQDLLFPDSDRWYDVQNQLRWGSFYGADMPLGLFTRHMKYGVRFYILNPSGFQKNQRPIWEDTGTNQSIWHVSDSDHFEFADITGTGILNIIRRNDEGLSIYGFKMINEVFTLEQLIKTNLCNKDSGWRPTLDKLWFVRLAKSRSFNLILLQSDGLRVYEYNENEKCFDCLHHDTSMAERFGWRKEHSDSLLFDDINENGHMQMIYTGPRGLTICSFSVEARKWEINLNPDELNIESRYANPLMFIPAGKSPTKTSVLITAQHEKLHCFTIKNKLVQSHMPKDSNESSSHNIESNQQLLQQRLIPPPGESTTPSKIVAFLRDTLDIKPLMSALNTRSGKLDFSFSLIDLSAGLNGLKMKLDLRYQSINQHVSILGVGWNLIEDYIAVDYQNTVDPRAHRYYWVTSHGAIPLLRQGDSQNFRFSTCFDLYVMKTLDEKVLFQGNVVILVRPDNNHDYYTYCIRNNENNSVKKTLIQNIDIENLTPIEADGLIKITDENFQTIIKVIKVATANENYFDMNIIYNSDIQCWQLKTPEGGKRLYGGNATDAIAWTIGWNNWLGIGSNKENQKRYSVRWHLKEIHGLHDEKIVYNYENVLRKTGNQSFTQSIYLKSISDNYNNIVQLNYEKRCLEEYEEPVLNDAEGNILLSPTFGHYLKTLQITTPVNIQTIEFKYELRNNIRLLVALSQFEESVLKFSYLDFNKSTQLNQICLSSGEKLDFTYGSNRIERTFDSYTGEYLVHEQYQIATGSDYILLSEINGQTLNYKTLQTKFPPLTNICLYRAFARQDYFGLIIKRCDNTFALILYHRRSCGQWSSEFQQYCISDLKIQYLNDDDDGLVIVDPQQRIVIINWSCKQQSWQQNILSRPGNVSQNSEIFFATNHQSLIIVYDDVHLWICYRDLNGNWQIKFCKNIPYYFLKTKETLNKFDITSIFYEKIISCFKSQILQCFYNVICLFSWQEENDELKSIVTILMLDSNYNIQLEKTNVINEESFQEILSKPQEQEFIKGDKITCRFMYQKYNNKIRVVFEPQQVSKQFEHKNTKLTRVYQLKNQEITVTIQGVKGCVLYNKDTGEWFTEKVENLQSHDHSLAENLKELFFVDLSKYLPQLNINQVVCGNKKWLFDGYQWQEKTIDNDTFQGNKFVISLGKDYVLRKANKDDSFKLFLQNAKGELTGDCLYDFDVVSLENIYNAYPTYIAYKQRDNQIFVLPFKEKKTLGRAYHLTNGNLTSWSNSQLLVIAQSISEENKTNKLMIYSNPACLESYRIDPVVVRTSFEMGDKHRNTGYYYHVQSAILLNETVVYRKIDTIPGDEKSRHGWIETNYESENGTQRKFFNSKGQEIPAPLENSKPSPLESELLPNPKTSLFIQKTNLEIAQFSNANVLDDEAAYFGFESYEINDSLQWNYQRENLIKNDWSLTGEYCLRLKNENEFLSRSFNPKNQECFYQAACWIRGVDLPKTYDFKAMIKTTQQVTICTLPATLLIQQGEWSYFEININLPEIRNNDALTPLYPTKIQRTERLIIDLLIQPTNAHGLDIDHIRFSPRGHQFYARVYNPITYQVIALLDENGNIKHMFYNQKNQPLAVIDWNKYLKELSVLGSILSHQQLRSQMSIRPMHGFYEDFSKKSFEERWLIGTEKCWRRTPGSLIHTAAKSTNHLRLENSWIDRNSAGVQVQLNLHEIDSKIEIQFHRHLIAIAGRKVIVNGQHCCVVPQNAEYLIVVEGNRLWLWINGQLQIDQGFHSHSVNQNHLSLNFTGHVSLRHLFVFSEPSIDVVYKNILGEELQAIQLENSQSAIVSQTIYDELGRQTRITKPTRITVGNDQTLLAFQDESKLMSTVNEMNKNDESYCYYEIRYADNPLNEKTTLGRPGRLFSVNEIGCLKYYHNTQSSFINLLFPTSSGYAVHECTQPHGTKQISVLDSRGNQVALCVRTKMANDLLTTYEYDEENRLIKVLHPAYHAHLDIATFHQTIPYTQLMKQWQSNEQQLNLQNEFAVKMAYNKNGQLIERITPDICKQILIYSREELLRFAVQHDINGKPCRIIYYQYNQWGELREQGHTTQCIRLEDLQNLANDYEDLPGAVAYLQIANSHSLSNANYRSRLVTTKVNQSHGVWIESSVHTREGKLSSKEIIINNGSSLCHIYRLGYTYIGEQIASINYPILFQNQPLIIVYSRNKQGSITAIGTPNNLERWATFTYTALGQISDETHMSNHFTTHYDYNSCGFLDKIQNSYLEEIINYTEGSYGQAGYFDGTIARTQFKAQWFKYCDSRLLTLNAENLQRRLNTTGQVITLEKAEYYLQSLQNAGFLDRKQRVIKAFLSRDAALYLPRECGGVLAYALAEILNEYFTQDYGHQYCYGNHMELTKAKYITGDTKNLKPLQSSSFEEKYRGKINSEQSQSIWQILLDKIYLWPDNDNGIHLQGKVNTNKWIDYETLKKNLGTYVGYDHLLATVLQQYFARREILTLEKFQKIFRTWLSVNSDTHPKTTDIYLKTANEIWTILSDSGYLYSPNSLCTLFTKDFCQILNNYREFIPEIVGILQEYSSCQMGESACDVEAYSIDENGNHRHYWTGYSRYVLNYKKNNNQIDTIDFKSMSREKPATRFKMVHDSLGNVTRAEHKGINEIIYHSSSNRPITITLEDGRQIMFDYNIQGERVRKSVINRKGEKTKEILYLRDDRGRSLVEKIIDYTEFECYKQQTAYIYGPKGLIGFIRDDQFYSVICDHEGSVRLIVKNQEVVAAYDYLPYGNLIRQYGIPQVQISYRYTGQEWDEEIGLYNYHARLYDPDIGRFYQVDPQEQYASPYKYAGNSPVSMIDPTGEIAFLPILMIGLAIGGAYLGGSAANNSWAPWEWDLSKPSTYLGIIGGGLAGALAPLGFTASASALVDWGLTVEGAIATTTLFGSTGLYLGMGAANHSWVLTEWEWSRPMTWSGGFQGAILGSSILGGVGAWQKCYESLGAADQWRLIIASGTAAPSLSYLAMAGANNSFNLAKWSFTPTTVIAGIGGALGGFLAPVGILATKDFILSLNGAQRITGIGVLGTGVTTVPYVFCSALNNSFNPACWDFTSPQTYEAIIGGILLGISLPGLPKAFEQGIEMSTKFWKTITQRTLMGYRGVAKVVADEYKVNDSNVRYKPTPEGVGGGDQLGPGIYGTDDMEVAEMYARGSGLEQAEMEGVFERDRPAWLDDAEISYEQLADMNASDIATAYSEYSPNANKTEIDEIVDAATRYVTLYDDMYDNGGWKQYGEVMDVHAFDVQDMKTHDFNQPLGFDDVLSPADLADLQRYDFVTASYDDIKSQFKFSLDSQVLQKLTILPHGTSIRVHFATHVIVNASQLPMLMPHLLIQRRHRKRPSKT</sequence>
<accession>A0A816P767</accession>
<dbReference type="PANTHER" id="PTHR32305:SF15">
    <property type="entry name" value="PROTEIN RHSA-RELATED"/>
    <property type="match status" value="1"/>
</dbReference>
<dbReference type="Gene3D" id="2.180.10.10">
    <property type="entry name" value="RHS repeat-associated core"/>
    <property type="match status" value="2"/>
</dbReference>
<evidence type="ECO:0000259" key="2">
    <source>
        <dbReference type="Pfam" id="PF20041"/>
    </source>
</evidence>
<dbReference type="InterPro" id="IPR050708">
    <property type="entry name" value="T6SS_VgrG/RHS"/>
</dbReference>
<reference evidence="3" key="1">
    <citation type="submission" date="2021-02" db="EMBL/GenBank/DDBJ databases">
        <authorList>
            <person name="Nowell W R."/>
        </authorList>
    </citation>
    <scope>NUCLEOTIDE SEQUENCE</scope>
</reference>
<dbReference type="PANTHER" id="PTHR32305">
    <property type="match status" value="1"/>
</dbReference>
<feature type="transmembrane region" description="Helical" evidence="1">
    <location>
        <begin position="3088"/>
        <end position="3106"/>
    </location>
</feature>
<gene>
    <name evidence="4" type="ORF">OVN521_LOCUS5082</name>
    <name evidence="3" type="ORF">WKI299_LOCUS8925</name>
</gene>
<dbReference type="EMBL" id="CAJOBG010000493">
    <property type="protein sequence ID" value="CAF3821564.1"/>
    <property type="molecule type" value="Genomic_DNA"/>
</dbReference>
<keyword evidence="6" id="KW-1185">Reference proteome</keyword>
<keyword evidence="1" id="KW-0812">Transmembrane</keyword>
<name>A0A816P767_9BILA</name>
<keyword evidence="1" id="KW-0472">Membrane</keyword>
<evidence type="ECO:0000313" key="5">
    <source>
        <dbReference type="Proteomes" id="UP000663856"/>
    </source>
</evidence>
<dbReference type="Pfam" id="PF20041">
    <property type="entry name" value="DUF6443"/>
    <property type="match status" value="1"/>
</dbReference>
<evidence type="ECO:0000313" key="6">
    <source>
        <dbReference type="Proteomes" id="UP000663866"/>
    </source>
</evidence>
<keyword evidence="1" id="KW-1133">Transmembrane helix</keyword>
<feature type="transmembrane region" description="Helical" evidence="1">
    <location>
        <begin position="3058"/>
        <end position="3076"/>
    </location>
</feature>
<dbReference type="InterPro" id="IPR045619">
    <property type="entry name" value="DUF6443"/>
</dbReference>
<organism evidence="3 5">
    <name type="scientific">Rotaria magnacalcarata</name>
    <dbReference type="NCBI Taxonomy" id="392030"/>
    <lineage>
        <taxon>Eukaryota</taxon>
        <taxon>Metazoa</taxon>
        <taxon>Spiralia</taxon>
        <taxon>Gnathifera</taxon>
        <taxon>Rotifera</taxon>
        <taxon>Eurotatoria</taxon>
        <taxon>Bdelloidea</taxon>
        <taxon>Philodinida</taxon>
        <taxon>Philodinidae</taxon>
        <taxon>Rotaria</taxon>
    </lineage>
</organism>
<dbReference type="Proteomes" id="UP000663856">
    <property type="component" value="Unassembled WGS sequence"/>
</dbReference>
<feature type="domain" description="DUF6443" evidence="2">
    <location>
        <begin position="1902"/>
        <end position="2006"/>
    </location>
</feature>
<evidence type="ECO:0000313" key="4">
    <source>
        <dbReference type="EMBL" id="CAF3821564.1"/>
    </source>
</evidence>
<dbReference type="NCBIfam" id="TIGR03696">
    <property type="entry name" value="Rhs_assc_core"/>
    <property type="match status" value="1"/>
</dbReference>
<feature type="transmembrane region" description="Helical" evidence="1">
    <location>
        <begin position="3158"/>
        <end position="3176"/>
    </location>
</feature>
<proteinExistence type="predicted"/>
<dbReference type="EMBL" id="CAJNRF010002903">
    <property type="protein sequence ID" value="CAF2044376.1"/>
    <property type="molecule type" value="Genomic_DNA"/>
</dbReference>
<comment type="caution">
    <text evidence="3">The sequence shown here is derived from an EMBL/GenBank/DDBJ whole genome shotgun (WGS) entry which is preliminary data.</text>
</comment>